<organism evidence="2 3">
    <name type="scientific">Porites evermanni</name>
    <dbReference type="NCBI Taxonomy" id="104178"/>
    <lineage>
        <taxon>Eukaryota</taxon>
        <taxon>Metazoa</taxon>
        <taxon>Cnidaria</taxon>
        <taxon>Anthozoa</taxon>
        <taxon>Hexacorallia</taxon>
        <taxon>Scleractinia</taxon>
        <taxon>Fungiina</taxon>
        <taxon>Poritidae</taxon>
        <taxon>Porites</taxon>
    </lineage>
</organism>
<keyword evidence="3" id="KW-1185">Reference proteome</keyword>
<comment type="caution">
    <text evidence="2">The sequence shown here is derived from an EMBL/GenBank/DDBJ whole genome shotgun (WGS) entry which is preliminary data.</text>
</comment>
<reference evidence="2 3" key="1">
    <citation type="submission" date="2022-05" db="EMBL/GenBank/DDBJ databases">
        <authorList>
            <consortium name="Genoscope - CEA"/>
            <person name="William W."/>
        </authorList>
    </citation>
    <scope>NUCLEOTIDE SEQUENCE [LARGE SCALE GENOMIC DNA]</scope>
</reference>
<protein>
    <submittedName>
        <fullName evidence="2">Uncharacterized protein</fullName>
    </submittedName>
</protein>
<evidence type="ECO:0000313" key="3">
    <source>
        <dbReference type="Proteomes" id="UP001159427"/>
    </source>
</evidence>
<sequence>MIKLCPLYVRYLTSTGPLMTCHAFKRKREKENSYSEVKRDEEVKKPIRRRLFLKKAQMVTGERTAKGQALLEALERPGISQLQVREFLELADENGQVRPAPSKQSAKPFFIPESPL</sequence>
<dbReference type="Proteomes" id="UP001159427">
    <property type="component" value="Unassembled WGS sequence"/>
</dbReference>
<feature type="region of interest" description="Disordered" evidence="1">
    <location>
        <begin position="95"/>
        <end position="116"/>
    </location>
</feature>
<evidence type="ECO:0000313" key="2">
    <source>
        <dbReference type="EMBL" id="CAH3180645.1"/>
    </source>
</evidence>
<gene>
    <name evidence="2" type="ORF">PEVE_00013047</name>
</gene>
<evidence type="ECO:0000256" key="1">
    <source>
        <dbReference type="SAM" id="MobiDB-lite"/>
    </source>
</evidence>
<dbReference type="EMBL" id="CALNXI010001972">
    <property type="protein sequence ID" value="CAH3180645.1"/>
    <property type="molecule type" value="Genomic_DNA"/>
</dbReference>
<accession>A0ABN8RQ37</accession>
<proteinExistence type="predicted"/>
<name>A0ABN8RQ37_9CNID</name>